<proteinExistence type="predicted"/>
<dbReference type="AlphaFoldDB" id="A0A939EXF8"/>
<keyword evidence="1" id="KW-1133">Transmembrane helix</keyword>
<organism evidence="3 4">
    <name type="scientific">Hymenobacter telluris</name>
    <dbReference type="NCBI Taxonomy" id="2816474"/>
    <lineage>
        <taxon>Bacteria</taxon>
        <taxon>Pseudomonadati</taxon>
        <taxon>Bacteroidota</taxon>
        <taxon>Cytophagia</taxon>
        <taxon>Cytophagales</taxon>
        <taxon>Hymenobacteraceae</taxon>
        <taxon>Hymenobacter</taxon>
    </lineage>
</organism>
<protein>
    <submittedName>
        <fullName evidence="3">Uncharacterized protein</fullName>
    </submittedName>
</protein>
<dbReference type="RefSeq" id="WP_206984322.1">
    <property type="nucleotide sequence ID" value="NZ_JAFLQZ010000005.1"/>
</dbReference>
<evidence type="ECO:0000256" key="1">
    <source>
        <dbReference type="SAM" id="Phobius"/>
    </source>
</evidence>
<feature type="transmembrane region" description="Helical" evidence="1">
    <location>
        <begin position="171"/>
        <end position="194"/>
    </location>
</feature>
<evidence type="ECO:0000256" key="2">
    <source>
        <dbReference type="SAM" id="SignalP"/>
    </source>
</evidence>
<sequence length="199" mass="21357">MRHFLILCSLLLLTAQAYAQDVILYTNGEERPGKVLGITPDSVTYLTTEAGRSDTVRLATSSVFLIRYANGTKELLTKPATAPTEQPMSKEEAYAQGRLDARKYYRAPGAFWGTYSATVLTGYGGPIVGVAVAASKPRPRNFVVPDAKRLQDPNYTAGYQRQAQRKKIGSAAGGFGAGVGTLAVVAAVMVAILVNTTHW</sequence>
<evidence type="ECO:0000313" key="3">
    <source>
        <dbReference type="EMBL" id="MBO0358387.1"/>
    </source>
</evidence>
<keyword evidence="2" id="KW-0732">Signal</keyword>
<accession>A0A939EXF8</accession>
<feature type="signal peptide" evidence="2">
    <location>
        <begin position="1"/>
        <end position="19"/>
    </location>
</feature>
<comment type="caution">
    <text evidence="3">The sequence shown here is derived from an EMBL/GenBank/DDBJ whole genome shotgun (WGS) entry which is preliminary data.</text>
</comment>
<keyword evidence="1" id="KW-0812">Transmembrane</keyword>
<feature type="transmembrane region" description="Helical" evidence="1">
    <location>
        <begin position="112"/>
        <end position="134"/>
    </location>
</feature>
<keyword evidence="1" id="KW-0472">Membrane</keyword>
<evidence type="ECO:0000313" key="4">
    <source>
        <dbReference type="Proteomes" id="UP000664144"/>
    </source>
</evidence>
<dbReference type="Proteomes" id="UP000664144">
    <property type="component" value="Unassembled WGS sequence"/>
</dbReference>
<feature type="chain" id="PRO_5036703642" evidence="2">
    <location>
        <begin position="20"/>
        <end position="199"/>
    </location>
</feature>
<keyword evidence="4" id="KW-1185">Reference proteome</keyword>
<name>A0A939EXF8_9BACT</name>
<reference evidence="3" key="1">
    <citation type="submission" date="2021-03" db="EMBL/GenBank/DDBJ databases">
        <authorList>
            <person name="Kim M.K."/>
        </authorList>
    </citation>
    <scope>NUCLEOTIDE SEQUENCE</scope>
    <source>
        <strain evidence="3">BT186</strain>
    </source>
</reference>
<gene>
    <name evidence="3" type="ORF">J0X19_10560</name>
</gene>
<dbReference type="EMBL" id="JAFLQZ010000005">
    <property type="protein sequence ID" value="MBO0358387.1"/>
    <property type="molecule type" value="Genomic_DNA"/>
</dbReference>